<dbReference type="EMBL" id="KN846960">
    <property type="protein sequence ID" value="KIW65399.1"/>
    <property type="molecule type" value="Genomic_DNA"/>
</dbReference>
<dbReference type="InterPro" id="IPR000073">
    <property type="entry name" value="AB_hydrolase_1"/>
</dbReference>
<dbReference type="AlphaFoldDB" id="A0A0D2FZT8"/>
<dbReference type="HOGENOM" id="CLU_034763_1_0_1"/>
<dbReference type="Pfam" id="PF12697">
    <property type="entry name" value="Abhydrolase_6"/>
    <property type="match status" value="1"/>
</dbReference>
<gene>
    <name evidence="2" type="ORF">PV04_07662</name>
</gene>
<dbReference type="Proteomes" id="UP000054266">
    <property type="component" value="Unassembled WGS sequence"/>
</dbReference>
<proteinExistence type="predicted"/>
<protein>
    <recommendedName>
        <fullName evidence="1">AB hydrolase-1 domain-containing protein</fullName>
    </recommendedName>
</protein>
<feature type="domain" description="AB hydrolase-1" evidence="1">
    <location>
        <begin position="140"/>
        <end position="405"/>
    </location>
</feature>
<dbReference type="Gene3D" id="3.40.50.1820">
    <property type="entry name" value="alpha/beta hydrolase"/>
    <property type="match status" value="1"/>
</dbReference>
<evidence type="ECO:0000313" key="2">
    <source>
        <dbReference type="EMBL" id="KIW65399.1"/>
    </source>
</evidence>
<sequence>MLDSTTVKGHGLPRDFNTIASNRSLRDLTMNTILELLTIGVFLLSPASAAPYQTTAQSSRPCVQLQVPVEVTANNSDYAIPRVDSNIDAVDLVLDTSTRSRQDMAAPLPGVLPIKQTFSISAQLCVPQGGSKSDILQVATHGLGFDKRYWDVELHRENYSYVDAALQAGYSILTYDRLSTGLSDKPDAYTVVQLPVEVEILKGLTTLARTGNLISASSMTSGRITPALRSYKPNKVVHVGHSLGSMTTMGFVSAYGDLTDGVLLTGSLISNQSGFIQFSTFGFEYAPENDPELFADRSSGYLVQGTVSAAQQLFLRNGTFEPELLEYADKIKQTGCVGELISGAAVTGRPATAYTGPVQFLVGENDFPACGGDCNGVFSYTTAKALFPAASNISAYLQPGTGHGLTISTNATAGYEVMFSYLTDHGL</sequence>
<reference evidence="2 3" key="1">
    <citation type="submission" date="2015-01" db="EMBL/GenBank/DDBJ databases">
        <title>The Genome Sequence of Capronia semiimmersa CBS27337.</title>
        <authorList>
            <consortium name="The Broad Institute Genomics Platform"/>
            <person name="Cuomo C."/>
            <person name="de Hoog S."/>
            <person name="Gorbushina A."/>
            <person name="Stielow B."/>
            <person name="Teixiera M."/>
            <person name="Abouelleil A."/>
            <person name="Chapman S.B."/>
            <person name="Priest M."/>
            <person name="Young S.K."/>
            <person name="Wortman J."/>
            <person name="Nusbaum C."/>
            <person name="Birren B."/>
        </authorList>
    </citation>
    <scope>NUCLEOTIDE SEQUENCE [LARGE SCALE GENOMIC DNA]</scope>
    <source>
        <strain evidence="2 3">CBS 27337</strain>
    </source>
</reference>
<dbReference type="InterPro" id="IPR029058">
    <property type="entry name" value="AB_hydrolase_fold"/>
</dbReference>
<accession>A0A0D2FZT8</accession>
<evidence type="ECO:0000259" key="1">
    <source>
        <dbReference type="Pfam" id="PF12697"/>
    </source>
</evidence>
<evidence type="ECO:0000313" key="3">
    <source>
        <dbReference type="Proteomes" id="UP000054266"/>
    </source>
</evidence>
<organism evidence="2 3">
    <name type="scientific">Phialophora macrospora</name>
    <dbReference type="NCBI Taxonomy" id="1851006"/>
    <lineage>
        <taxon>Eukaryota</taxon>
        <taxon>Fungi</taxon>
        <taxon>Dikarya</taxon>
        <taxon>Ascomycota</taxon>
        <taxon>Pezizomycotina</taxon>
        <taxon>Eurotiomycetes</taxon>
        <taxon>Chaetothyriomycetidae</taxon>
        <taxon>Chaetothyriales</taxon>
        <taxon>Herpotrichiellaceae</taxon>
        <taxon>Phialophora</taxon>
    </lineage>
</organism>
<name>A0A0D2FZT8_9EURO</name>
<dbReference type="SUPFAM" id="SSF53474">
    <property type="entry name" value="alpha/beta-Hydrolases"/>
    <property type="match status" value="1"/>
</dbReference>
<keyword evidence="3" id="KW-1185">Reference proteome</keyword>